<feature type="binding site" evidence="14">
    <location>
        <position position="177"/>
    </location>
    <ligand>
        <name>substrate</name>
    </ligand>
</feature>
<comment type="pathway">
    <text evidence="10">Carbohydrate degradation.</text>
</comment>
<dbReference type="OrthoDB" id="1645589at2"/>
<comment type="cofactor">
    <cofactor evidence="2">
        <name>Mn(2+)</name>
        <dbReference type="ChEBI" id="CHEBI:29035"/>
    </cofactor>
</comment>
<comment type="function">
    <text evidence="10">Catalyzes the reversible epimerization of D-ribulose 5-phosphate to D-xylulose 5-phosphate.</text>
</comment>
<keyword evidence="13" id="KW-0170">Cobalt</keyword>
<sequence>MIKVAPSVMCADYMRLGEHIRAVEEGGADWLHLDVMDGHFVPGFTFGADLIKQLRAVTHLPLDVHLMSDRPLEHMHDYLGLGIDMLTVHAEATYDLFRCVATVKRAGVRAGVALNPATPLSVLEDILPELDCVLIMTVAPGFIGQSLIPSALKKAGTLVRELKNNNMNHIQVVVDGGVKIHNIEQIAAQGIDGVVSGTGVFQLEDIPSGIREMKRRSLHVTAGSGT</sequence>
<feature type="binding site" evidence="10">
    <location>
        <begin position="175"/>
        <end position="177"/>
    </location>
    <ligand>
        <name>substrate</name>
    </ligand>
</feature>
<evidence type="ECO:0000256" key="5">
    <source>
        <dbReference type="ARBA" id="ARBA00001954"/>
    </source>
</evidence>
<evidence type="ECO:0000256" key="14">
    <source>
        <dbReference type="PIRSR" id="PIRSR001461-3"/>
    </source>
</evidence>
<evidence type="ECO:0000256" key="11">
    <source>
        <dbReference type="PIRNR" id="PIRNR001461"/>
    </source>
</evidence>
<dbReference type="KEGG" id="tab:CIG75_00875"/>
<protein>
    <recommendedName>
        <fullName evidence="7 10">Ribulose-phosphate 3-epimerase</fullName>
        <ecNumber evidence="7 10">5.1.3.1</ecNumber>
    </recommendedName>
</protein>
<evidence type="ECO:0000256" key="9">
    <source>
        <dbReference type="ARBA" id="ARBA00023235"/>
    </source>
</evidence>
<comment type="similarity">
    <text evidence="6 10 11">Belongs to the ribulose-phosphate 3-epimerase family.</text>
</comment>
<feature type="binding site" evidence="10 13">
    <location>
        <position position="34"/>
    </location>
    <ligand>
        <name>a divalent metal cation</name>
        <dbReference type="ChEBI" id="CHEBI:60240"/>
    </ligand>
</feature>
<dbReference type="GO" id="GO:0004750">
    <property type="term" value="F:D-ribulose-phosphate 3-epimerase activity"/>
    <property type="evidence" value="ECO:0007669"/>
    <property type="project" value="UniProtKB-UniRule"/>
</dbReference>
<dbReference type="PIRSF" id="PIRSF001461">
    <property type="entry name" value="RPE"/>
    <property type="match status" value="1"/>
</dbReference>
<comment type="cofactor">
    <cofactor evidence="5">
        <name>Fe(2+)</name>
        <dbReference type="ChEBI" id="CHEBI:29033"/>
    </cofactor>
</comment>
<keyword evidence="13" id="KW-0464">Manganese</keyword>
<dbReference type="HAMAP" id="MF_02227">
    <property type="entry name" value="RPE"/>
    <property type="match status" value="1"/>
</dbReference>
<dbReference type="Proteomes" id="UP000214688">
    <property type="component" value="Chromosome"/>
</dbReference>
<dbReference type="SUPFAM" id="SSF51366">
    <property type="entry name" value="Ribulose-phoshate binding barrel"/>
    <property type="match status" value="1"/>
</dbReference>
<evidence type="ECO:0000313" key="15">
    <source>
        <dbReference type="EMBL" id="ASS73668.1"/>
    </source>
</evidence>
<dbReference type="GO" id="GO:0019323">
    <property type="term" value="P:pentose catabolic process"/>
    <property type="evidence" value="ECO:0007669"/>
    <property type="project" value="UniProtKB-UniRule"/>
</dbReference>
<dbReference type="EC" id="5.1.3.1" evidence="7 10"/>
<evidence type="ECO:0000256" key="3">
    <source>
        <dbReference type="ARBA" id="ARBA00001941"/>
    </source>
</evidence>
<feature type="binding site" evidence="10 13">
    <location>
        <position position="32"/>
    </location>
    <ligand>
        <name>a divalent metal cation</name>
        <dbReference type="ChEBI" id="CHEBI:60240"/>
    </ligand>
</feature>
<evidence type="ECO:0000256" key="2">
    <source>
        <dbReference type="ARBA" id="ARBA00001936"/>
    </source>
</evidence>
<proteinExistence type="inferred from homology"/>
<evidence type="ECO:0000256" key="4">
    <source>
        <dbReference type="ARBA" id="ARBA00001947"/>
    </source>
</evidence>
<dbReference type="InterPro" id="IPR013785">
    <property type="entry name" value="Aldolase_TIM"/>
</dbReference>
<feature type="active site" description="Proton acceptor" evidence="10 12">
    <location>
        <position position="34"/>
    </location>
</feature>
<feature type="binding site" evidence="10 14">
    <location>
        <position position="65"/>
    </location>
    <ligand>
        <name>substrate</name>
    </ligand>
</feature>
<gene>
    <name evidence="10 15" type="primary">rpe</name>
    <name evidence="15" type="ORF">CIG75_00875</name>
</gene>
<dbReference type="InterPro" id="IPR026019">
    <property type="entry name" value="Ribul_P_3_epim"/>
</dbReference>
<comment type="cofactor">
    <cofactor evidence="3">
        <name>Co(2+)</name>
        <dbReference type="ChEBI" id="CHEBI:48828"/>
    </cofactor>
</comment>
<dbReference type="CDD" id="cd00429">
    <property type="entry name" value="RPE"/>
    <property type="match status" value="1"/>
</dbReference>
<dbReference type="EMBL" id="CP022657">
    <property type="protein sequence ID" value="ASS73668.1"/>
    <property type="molecule type" value="Genomic_DNA"/>
</dbReference>
<feature type="binding site" evidence="14">
    <location>
        <begin position="197"/>
        <end position="198"/>
    </location>
    <ligand>
        <name>substrate</name>
    </ligand>
</feature>
<dbReference type="Pfam" id="PF00834">
    <property type="entry name" value="Ribul_P_3_epim"/>
    <property type="match status" value="1"/>
</dbReference>
<dbReference type="InterPro" id="IPR000056">
    <property type="entry name" value="Ribul_P_3_epim-like"/>
</dbReference>
<evidence type="ECO:0000256" key="12">
    <source>
        <dbReference type="PIRSR" id="PIRSR001461-1"/>
    </source>
</evidence>
<feature type="binding site" evidence="10 14">
    <location>
        <position position="7"/>
    </location>
    <ligand>
        <name>substrate</name>
    </ligand>
</feature>
<evidence type="ECO:0000256" key="6">
    <source>
        <dbReference type="ARBA" id="ARBA00009541"/>
    </source>
</evidence>
<comment type="caution">
    <text evidence="10">Lacks conserved residue(s) required for the propagation of feature annotation.</text>
</comment>
<keyword evidence="13" id="KW-0862">Zinc</keyword>
<keyword evidence="10 11" id="KW-0119">Carbohydrate metabolism</keyword>
<name>A0A223CWG7_9BACL</name>
<dbReference type="Gene3D" id="3.20.20.70">
    <property type="entry name" value="Aldolase class I"/>
    <property type="match status" value="1"/>
</dbReference>
<dbReference type="NCBIfam" id="NF004076">
    <property type="entry name" value="PRK05581.1-4"/>
    <property type="match status" value="1"/>
</dbReference>
<comment type="cofactor">
    <cofactor evidence="10 13">
        <name>a divalent metal cation</name>
        <dbReference type="ChEBI" id="CHEBI:60240"/>
    </cofactor>
    <text evidence="10 13">Binds 1 divalent metal cation per subunit.</text>
</comment>
<evidence type="ECO:0000256" key="13">
    <source>
        <dbReference type="PIRSR" id="PIRSR001461-2"/>
    </source>
</evidence>
<keyword evidence="9 10" id="KW-0413">Isomerase</keyword>
<keyword evidence="8 10" id="KW-0479">Metal-binding</keyword>
<feature type="binding site" evidence="10 13">
    <location>
        <position position="65"/>
    </location>
    <ligand>
        <name>a divalent metal cation</name>
        <dbReference type="ChEBI" id="CHEBI:60240"/>
    </ligand>
</feature>
<evidence type="ECO:0000313" key="16">
    <source>
        <dbReference type="Proteomes" id="UP000214688"/>
    </source>
</evidence>
<feature type="active site" description="Proton donor" evidence="10 12">
    <location>
        <position position="175"/>
    </location>
</feature>
<feature type="binding site" evidence="10 13">
    <location>
        <position position="175"/>
    </location>
    <ligand>
        <name>a divalent metal cation</name>
        <dbReference type="ChEBI" id="CHEBI:60240"/>
    </ligand>
</feature>
<evidence type="ECO:0000256" key="1">
    <source>
        <dbReference type="ARBA" id="ARBA00001782"/>
    </source>
</evidence>
<dbReference type="NCBIfam" id="TIGR01163">
    <property type="entry name" value="rpe"/>
    <property type="match status" value="1"/>
</dbReference>
<dbReference type="GO" id="GO:0046872">
    <property type="term" value="F:metal ion binding"/>
    <property type="evidence" value="ECO:0007669"/>
    <property type="project" value="UniProtKB-UniRule"/>
</dbReference>
<keyword evidence="16" id="KW-1185">Reference proteome</keyword>
<dbReference type="GO" id="GO:0005737">
    <property type="term" value="C:cytoplasm"/>
    <property type="evidence" value="ECO:0007669"/>
    <property type="project" value="UniProtKB-ARBA"/>
</dbReference>
<evidence type="ECO:0000256" key="7">
    <source>
        <dbReference type="ARBA" id="ARBA00013188"/>
    </source>
</evidence>
<evidence type="ECO:0000256" key="10">
    <source>
        <dbReference type="HAMAP-Rule" id="MF_02227"/>
    </source>
</evidence>
<accession>A0A223CWG7</accession>
<dbReference type="PANTHER" id="PTHR11749">
    <property type="entry name" value="RIBULOSE-5-PHOSPHATE-3-EPIMERASE"/>
    <property type="match status" value="1"/>
</dbReference>
<dbReference type="InterPro" id="IPR011060">
    <property type="entry name" value="RibuloseP-bd_barrel"/>
</dbReference>
<feature type="binding site" evidence="10 14">
    <location>
        <begin position="141"/>
        <end position="144"/>
    </location>
    <ligand>
        <name>substrate</name>
    </ligand>
</feature>
<dbReference type="AlphaFoldDB" id="A0A223CWG7"/>
<organism evidence="15 16">
    <name type="scientific">Tumebacillus algifaecis</name>
    <dbReference type="NCBI Taxonomy" id="1214604"/>
    <lineage>
        <taxon>Bacteria</taxon>
        <taxon>Bacillati</taxon>
        <taxon>Bacillota</taxon>
        <taxon>Bacilli</taxon>
        <taxon>Bacillales</taxon>
        <taxon>Alicyclobacillaceae</taxon>
        <taxon>Tumebacillus</taxon>
    </lineage>
</organism>
<comment type="cofactor">
    <cofactor evidence="4">
        <name>Zn(2+)</name>
        <dbReference type="ChEBI" id="CHEBI:29105"/>
    </cofactor>
</comment>
<dbReference type="RefSeq" id="WP_094234928.1">
    <property type="nucleotide sequence ID" value="NZ_CP022657.1"/>
</dbReference>
<comment type="catalytic activity">
    <reaction evidence="1 10 11">
        <text>D-ribulose 5-phosphate = D-xylulose 5-phosphate</text>
        <dbReference type="Rhea" id="RHEA:13677"/>
        <dbReference type="ChEBI" id="CHEBI:57737"/>
        <dbReference type="ChEBI" id="CHEBI:58121"/>
        <dbReference type="EC" id="5.1.3.1"/>
    </reaction>
</comment>
<dbReference type="FunFam" id="3.20.20.70:FF:000004">
    <property type="entry name" value="Ribulose-phosphate 3-epimerase"/>
    <property type="match status" value="1"/>
</dbReference>
<reference evidence="15 16" key="1">
    <citation type="journal article" date="2015" name="Int. J. Syst. Evol. Microbiol.">
        <title>Tumebacillus algifaecis sp. nov., isolated from decomposing algal scum.</title>
        <authorList>
            <person name="Wu Y.F."/>
            <person name="Zhang B."/>
            <person name="Xing P."/>
            <person name="Wu Q.L."/>
            <person name="Liu S.J."/>
        </authorList>
    </citation>
    <scope>NUCLEOTIDE SEQUENCE [LARGE SCALE GENOMIC DNA]</scope>
    <source>
        <strain evidence="15 16">THMBR28</strain>
    </source>
</reference>
<evidence type="ECO:0000256" key="8">
    <source>
        <dbReference type="ARBA" id="ARBA00022723"/>
    </source>
</evidence>
<dbReference type="GO" id="GO:0006098">
    <property type="term" value="P:pentose-phosphate shunt"/>
    <property type="evidence" value="ECO:0007669"/>
    <property type="project" value="UniProtKB-UniRule"/>
</dbReference>